<evidence type="ECO:0000256" key="1">
    <source>
        <dbReference type="SAM" id="MobiDB-lite"/>
    </source>
</evidence>
<organism evidence="2 3">
    <name type="scientific">Ambispora leptoticha</name>
    <dbReference type="NCBI Taxonomy" id="144679"/>
    <lineage>
        <taxon>Eukaryota</taxon>
        <taxon>Fungi</taxon>
        <taxon>Fungi incertae sedis</taxon>
        <taxon>Mucoromycota</taxon>
        <taxon>Glomeromycotina</taxon>
        <taxon>Glomeromycetes</taxon>
        <taxon>Archaeosporales</taxon>
        <taxon>Ambisporaceae</taxon>
        <taxon>Ambispora</taxon>
    </lineage>
</organism>
<gene>
    <name evidence="2" type="ORF">ALEPTO_LOCUS5399</name>
</gene>
<reference evidence="2" key="1">
    <citation type="submission" date="2021-06" db="EMBL/GenBank/DDBJ databases">
        <authorList>
            <person name="Kallberg Y."/>
            <person name="Tangrot J."/>
            <person name="Rosling A."/>
        </authorList>
    </citation>
    <scope>NUCLEOTIDE SEQUENCE</scope>
    <source>
        <strain evidence="2">FL130A</strain>
    </source>
</reference>
<accession>A0A9N9FJJ3</accession>
<feature type="region of interest" description="Disordered" evidence="1">
    <location>
        <begin position="303"/>
        <end position="368"/>
    </location>
</feature>
<name>A0A9N9FJJ3_9GLOM</name>
<dbReference type="EMBL" id="CAJVPS010001505">
    <property type="protein sequence ID" value="CAG8540755.1"/>
    <property type="molecule type" value="Genomic_DNA"/>
</dbReference>
<evidence type="ECO:0000313" key="3">
    <source>
        <dbReference type="Proteomes" id="UP000789508"/>
    </source>
</evidence>
<feature type="region of interest" description="Disordered" evidence="1">
    <location>
        <begin position="520"/>
        <end position="542"/>
    </location>
</feature>
<dbReference type="Proteomes" id="UP000789508">
    <property type="component" value="Unassembled WGS sequence"/>
</dbReference>
<proteinExistence type="predicted"/>
<dbReference type="AlphaFoldDB" id="A0A9N9FJJ3"/>
<keyword evidence="3" id="KW-1185">Reference proteome</keyword>
<protein>
    <submittedName>
        <fullName evidence="2">3213_t:CDS:1</fullName>
    </submittedName>
</protein>
<feature type="region of interest" description="Disordered" evidence="1">
    <location>
        <begin position="103"/>
        <end position="149"/>
    </location>
</feature>
<sequence length="542" mass="60977">MSSLVLNQERVQAQPPSLTYLEVEEDETFGWLNEDNTLISGTDGLDVHNELEERGLDDINNFFVAVESNTEANRTNVPQYNDNDDINDSIINEDGLLSAIQQRKENNDEADEEDEDQPVDDDLSQENPTAAPSEYARDDIPENGAPTTTITAPTIVVAPITNDNNIQNTEIVTIEDGEVESERTRTTGENNNTNNFAYNVDDDGADCGNEDFDISSEGENDFVPQEARFQEVVLTFRDPNDPDFQISISQENYHAQQHYLHDILNLHYYFQKAKNIPPNHLHILLTLRDGFFSQLQRIRRGIPEATRANGAGNLPNNPIVLDGNEEPDPGITSDESNKDAQSPLIEPVDNESAQSHRTESADSAGNFSVPFPDLITKNTWTNNGLPNIDDDDDLAPYSDIEESEQDQGETEVPLDHDEAFYFDEEEINGEKYDDSNVAASRVESDQVYDEIYNVSTPPLEEEINNHIYYSSSTEDVDDLPDFEEYQSHDCIEYPVKTGIGEDEDSANNLITESANVDRKRSSEFFTNEEMDEEGHVKKARVN</sequence>
<comment type="caution">
    <text evidence="2">The sequence shown here is derived from an EMBL/GenBank/DDBJ whole genome shotgun (WGS) entry which is preliminary data.</text>
</comment>
<dbReference type="OrthoDB" id="10439560at2759"/>
<feature type="compositionally biased region" description="Acidic residues" evidence="1">
    <location>
        <begin position="108"/>
        <end position="124"/>
    </location>
</feature>
<evidence type="ECO:0000313" key="2">
    <source>
        <dbReference type="EMBL" id="CAG8540755.1"/>
    </source>
</evidence>